<evidence type="ECO:0000313" key="3">
    <source>
        <dbReference type="Proteomes" id="UP001307889"/>
    </source>
</evidence>
<name>A0ABN7B8R9_9HEMI</name>
<reference evidence="2 3" key="1">
    <citation type="submission" date="2023-09" db="EMBL/GenBank/DDBJ databases">
        <title>Nesidiocoris tenuis whole genome shotgun sequence.</title>
        <authorList>
            <person name="Shibata T."/>
            <person name="Shimoda M."/>
            <person name="Kobayashi T."/>
            <person name="Uehara T."/>
        </authorList>
    </citation>
    <scope>NUCLEOTIDE SEQUENCE [LARGE SCALE GENOMIC DNA]</scope>
    <source>
        <strain evidence="2 3">Japan</strain>
    </source>
</reference>
<evidence type="ECO:0000256" key="1">
    <source>
        <dbReference type="SAM" id="MobiDB-lite"/>
    </source>
</evidence>
<dbReference type="Proteomes" id="UP001307889">
    <property type="component" value="Chromosome 10"/>
</dbReference>
<accession>A0ABN7B8R9</accession>
<feature type="region of interest" description="Disordered" evidence="1">
    <location>
        <begin position="1"/>
        <end position="49"/>
    </location>
</feature>
<evidence type="ECO:0000313" key="2">
    <source>
        <dbReference type="EMBL" id="BES99600.1"/>
    </source>
</evidence>
<dbReference type="EMBL" id="AP028918">
    <property type="protein sequence ID" value="BES99600.1"/>
    <property type="molecule type" value="Genomic_DNA"/>
</dbReference>
<proteinExistence type="predicted"/>
<organism evidence="2 3">
    <name type="scientific">Nesidiocoris tenuis</name>
    <dbReference type="NCBI Taxonomy" id="355587"/>
    <lineage>
        <taxon>Eukaryota</taxon>
        <taxon>Metazoa</taxon>
        <taxon>Ecdysozoa</taxon>
        <taxon>Arthropoda</taxon>
        <taxon>Hexapoda</taxon>
        <taxon>Insecta</taxon>
        <taxon>Pterygota</taxon>
        <taxon>Neoptera</taxon>
        <taxon>Paraneoptera</taxon>
        <taxon>Hemiptera</taxon>
        <taxon>Heteroptera</taxon>
        <taxon>Panheteroptera</taxon>
        <taxon>Cimicomorpha</taxon>
        <taxon>Miridae</taxon>
        <taxon>Dicyphina</taxon>
        <taxon>Nesidiocoris</taxon>
    </lineage>
</organism>
<gene>
    <name evidence="2" type="ORF">NTJ_12417</name>
</gene>
<protein>
    <submittedName>
        <fullName evidence="2">Uncharacterized protein</fullName>
    </submittedName>
</protein>
<sequence>MPGASIALPSTQPAPLPGRNPHNAQSVPGPYFPNSPTSSDLDFEPTREPTIKPFVETVAAGFLDEIIHRGNDCVLENKTRVHKQYRTEYFHDKEYKEKRRSSKTQKSVRRYEENIFLSTISKSSFLN</sequence>
<keyword evidence="3" id="KW-1185">Reference proteome</keyword>